<sequence length="843" mass="92337">MHPLHDYIAGQLTDRLKERSVIIFYDPRSEMEGFFDELRAGETRDYGLSSVRIGGRLVKLVQYVGSYLEVRWAAERAAGNDDPDEVLVYLPGVTRDEHGSLLMEVEKAGLVYERPLKHMARPVLKRRFTDVEIDEILRSENLTYADLAKIAQASANGENASILRSLFDNTSDTLTILVRWILNSATDVAIQEKGAVAELRKLAEVRLGLSFTEDTALPKARSIALRHVLGNEFMLDLNTEEVSVSLPGLTPPTTRDQEHAIREVARRLRVEAPDAYEALADQAASELGIEKLPISGDALGSIDTFRSEERLVIARCFELIADRRFSEAGAILDARQASYWVNRDKDRTLVWSACRFMIDLGIIAGEVEATLAKANGTPSIWFSRYTEPKGWHRLDRAQRELEAIIAACEEHVDERALVTVRQTYEDVCDRMASGFVKALDKNEWSVAGGQTQIRIFADLVAPRPKPVAYILVDALRYEMGVELSERIAKLVTEMTVTPAIGALPSITPIGMAALQPGASSTFSVGERNGKLGAEIDGTFLADLKARQNFAKGMLPSSVDLTLDTVFQGNIKSLKTKIGDAQVIFVRSQEIDEAGEGASSFARRVMGGVIEDLARCLSRLASAGVEHAVITADHGHLFFGQDRAEAMRIDAPGGATVDLHRRCWVGRGGATPPGTVRVSAARLGYASDLDFVFPLGAKVFKAGGDLAYHHGGPSLQEMIVPVLGVRLQVEAAAVNEKNALQVAHDDVITNRVFTVRIELGNSLFSAARSIRPTVVSGDRQVALMGMSDPPKEPDGSLRLEPRKTAMVGFLLRDDDAKSVRIQILDGDTDAVLYSSKEIPVRLGV</sequence>
<dbReference type="Pfam" id="PF08665">
    <property type="entry name" value="PglZ"/>
    <property type="match status" value="1"/>
</dbReference>
<proteinExistence type="predicted"/>
<protein>
    <submittedName>
        <fullName evidence="1">PglZ domain-containing protein</fullName>
    </submittedName>
</protein>
<accession>A0A5N7MAX1</accession>
<evidence type="ECO:0000313" key="2">
    <source>
        <dbReference type="Proteomes" id="UP000403266"/>
    </source>
</evidence>
<keyword evidence="2" id="KW-1185">Reference proteome</keyword>
<dbReference type="RefSeq" id="WP_152708984.1">
    <property type="nucleotide sequence ID" value="NZ_VOSJ01000007.1"/>
</dbReference>
<dbReference type="OrthoDB" id="52741at2"/>
<dbReference type="AlphaFoldDB" id="A0A5N7MAX1"/>
<comment type="caution">
    <text evidence="1">The sequence shown here is derived from an EMBL/GenBank/DDBJ whole genome shotgun (WGS) entry which is preliminary data.</text>
</comment>
<evidence type="ECO:0000313" key="1">
    <source>
        <dbReference type="EMBL" id="MPR24072.1"/>
    </source>
</evidence>
<dbReference type="EMBL" id="VOSK01000003">
    <property type="protein sequence ID" value="MPR24072.1"/>
    <property type="molecule type" value="Genomic_DNA"/>
</dbReference>
<reference evidence="1 2" key="1">
    <citation type="journal article" date="2019" name="Syst. Appl. Microbiol.">
        <title>Microvirga tunisiensis sp. nov., a root nodule symbiotic bacterium isolated from Lupinus micranthus and L. luteus grown in Northern Tunisia.</title>
        <authorList>
            <person name="Msaddak A."/>
            <person name="Rejili M."/>
            <person name="Duran D."/>
            <person name="Mars M."/>
            <person name="Palacios J.M."/>
            <person name="Ruiz-Argueso T."/>
            <person name="Rey L."/>
            <person name="Imperial J."/>
        </authorList>
    </citation>
    <scope>NUCLEOTIDE SEQUENCE [LARGE SCALE GENOMIC DNA]</scope>
    <source>
        <strain evidence="1 2">Lmie10</strain>
    </source>
</reference>
<organism evidence="1 2">
    <name type="scientific">Microvirga tunisiensis</name>
    <dbReference type="NCBI Taxonomy" id="2108360"/>
    <lineage>
        <taxon>Bacteria</taxon>
        <taxon>Pseudomonadati</taxon>
        <taxon>Pseudomonadota</taxon>
        <taxon>Alphaproteobacteria</taxon>
        <taxon>Hyphomicrobiales</taxon>
        <taxon>Methylobacteriaceae</taxon>
        <taxon>Microvirga</taxon>
    </lineage>
</organism>
<gene>
    <name evidence="1" type="ORF">FS320_02245</name>
</gene>
<dbReference type="Proteomes" id="UP000403266">
    <property type="component" value="Unassembled WGS sequence"/>
</dbReference>
<name>A0A5N7MAX1_9HYPH</name>